<accession>A0A6J5BM81</accession>
<name>A0A6J5BM81_9BURK</name>
<dbReference type="PANTHER" id="PTHR45953">
    <property type="entry name" value="IDURONATE 2-SULFATASE"/>
    <property type="match status" value="1"/>
</dbReference>
<dbReference type="EC" id="3.1.6.6" evidence="4"/>
<organism evidence="4 5">
    <name type="scientific">Paraburkholderia rhynchosiae</name>
    <dbReference type="NCBI Taxonomy" id="487049"/>
    <lineage>
        <taxon>Bacteria</taxon>
        <taxon>Pseudomonadati</taxon>
        <taxon>Pseudomonadota</taxon>
        <taxon>Betaproteobacteria</taxon>
        <taxon>Burkholderiales</taxon>
        <taxon>Burkholderiaceae</taxon>
        <taxon>Paraburkholderia</taxon>
    </lineage>
</organism>
<keyword evidence="1" id="KW-0479">Metal-binding</keyword>
<evidence type="ECO:0000313" key="5">
    <source>
        <dbReference type="Proteomes" id="UP000494205"/>
    </source>
</evidence>
<sequence length="492" mass="53877">MNQRRRGTKESAARPLMKPTNVLFILSDEHQHNLMGCAGHPIIKTPSLDALAQRGTRFSNAYTPSPICVPARASLATGRYVHDIRCWDNAVAYDGSPPGWAQHLSASGVLTESIGKLHYKSEASPVGFARQHHAVHILDGIGQVWGSVRNPMPETMGRSPLYDKIGPGTSDYNRFDMRVADTACGWLGEHARDDKPWVLFVGLVAPHFPLVVPQQYLDLYDPRGIDLPALHPSTGYVRHPWVERQARHMDHDAAIGSDERRRLAVACYYALVSFLDAQVGKVLAALRESGLDESTTIIYSSDHGDNLGKRGMWNKCLMYRESTGVPMIVAGPGIPVGKVSETPVSLVDIQNTLLECTGCDEALIRSPGESLARLACADDAPERIAFSEYHAVGSESAAYMLANARYKYHHYVGMQPELFDVQNDPEELHDLAPLPEYTNVLVGFEKRLRALVDPEGTDAAAKADQDRLVEAFGGRDAALKTGTPAATPVPVE</sequence>
<dbReference type="PANTHER" id="PTHR45953:SF1">
    <property type="entry name" value="IDURONATE 2-SULFATASE"/>
    <property type="match status" value="1"/>
</dbReference>
<proteinExistence type="predicted"/>
<dbReference type="GO" id="GO:0047753">
    <property type="term" value="F:choline-sulfatase activity"/>
    <property type="evidence" value="ECO:0007669"/>
    <property type="project" value="UniProtKB-EC"/>
</dbReference>
<dbReference type="GO" id="GO:0046872">
    <property type="term" value="F:metal ion binding"/>
    <property type="evidence" value="ECO:0007669"/>
    <property type="project" value="UniProtKB-KW"/>
</dbReference>
<dbReference type="InterPro" id="IPR017850">
    <property type="entry name" value="Alkaline_phosphatase_core_sf"/>
</dbReference>
<dbReference type="AlphaFoldDB" id="A0A6J5BM81"/>
<dbReference type="Pfam" id="PF00884">
    <property type="entry name" value="Sulfatase"/>
    <property type="match status" value="1"/>
</dbReference>
<evidence type="ECO:0000313" key="4">
    <source>
        <dbReference type="EMBL" id="CAB3709269.1"/>
    </source>
</evidence>
<evidence type="ECO:0000256" key="2">
    <source>
        <dbReference type="ARBA" id="ARBA00022801"/>
    </source>
</evidence>
<dbReference type="EMBL" id="CADIJZ010000015">
    <property type="protein sequence ID" value="CAB3709269.1"/>
    <property type="molecule type" value="Genomic_DNA"/>
</dbReference>
<feature type="domain" description="Sulfatase N-terminal" evidence="3">
    <location>
        <begin position="21"/>
        <end position="358"/>
    </location>
</feature>
<protein>
    <submittedName>
        <fullName evidence="4">Choline-sulfatase</fullName>
        <ecNumber evidence="4">3.1.6.6</ecNumber>
    </submittedName>
</protein>
<dbReference type="CDD" id="cd16037">
    <property type="entry name" value="sulfatase_like"/>
    <property type="match status" value="1"/>
</dbReference>
<evidence type="ECO:0000259" key="3">
    <source>
        <dbReference type="Pfam" id="PF00884"/>
    </source>
</evidence>
<gene>
    <name evidence="4" type="primary">betC_1</name>
    <name evidence="4" type="ORF">LMG27174_04134</name>
</gene>
<dbReference type="SUPFAM" id="SSF53649">
    <property type="entry name" value="Alkaline phosphatase-like"/>
    <property type="match status" value="1"/>
</dbReference>
<dbReference type="Gene3D" id="3.40.720.10">
    <property type="entry name" value="Alkaline Phosphatase, subunit A"/>
    <property type="match status" value="1"/>
</dbReference>
<dbReference type="GO" id="GO:0005737">
    <property type="term" value="C:cytoplasm"/>
    <property type="evidence" value="ECO:0007669"/>
    <property type="project" value="TreeGrafter"/>
</dbReference>
<reference evidence="4 5" key="1">
    <citation type="submission" date="2020-04" db="EMBL/GenBank/DDBJ databases">
        <authorList>
            <person name="De Canck E."/>
        </authorList>
    </citation>
    <scope>NUCLEOTIDE SEQUENCE [LARGE SCALE GENOMIC DNA]</scope>
    <source>
        <strain evidence="4 5">LMG 27174</strain>
    </source>
</reference>
<keyword evidence="2 4" id="KW-0378">Hydrolase</keyword>
<evidence type="ECO:0000256" key="1">
    <source>
        <dbReference type="ARBA" id="ARBA00022723"/>
    </source>
</evidence>
<dbReference type="InterPro" id="IPR000917">
    <property type="entry name" value="Sulfatase_N"/>
</dbReference>
<dbReference type="Proteomes" id="UP000494205">
    <property type="component" value="Unassembled WGS sequence"/>
</dbReference>